<dbReference type="Pfam" id="PF03095">
    <property type="entry name" value="PTPA"/>
    <property type="match status" value="1"/>
</dbReference>
<organism evidence="13 14">
    <name type="scientific">Clavelina lepadiformis</name>
    <name type="common">Light-bulb sea squirt</name>
    <name type="synonym">Ascidia lepadiformis</name>
    <dbReference type="NCBI Taxonomy" id="159417"/>
    <lineage>
        <taxon>Eukaryota</taxon>
        <taxon>Metazoa</taxon>
        <taxon>Chordata</taxon>
        <taxon>Tunicata</taxon>
        <taxon>Ascidiacea</taxon>
        <taxon>Aplousobranchia</taxon>
        <taxon>Clavelinidae</taxon>
        <taxon>Clavelina</taxon>
    </lineage>
</organism>
<evidence type="ECO:0000256" key="3">
    <source>
        <dbReference type="ARBA" id="ARBA00011019"/>
    </source>
</evidence>
<dbReference type="InterPro" id="IPR037218">
    <property type="entry name" value="PTPA_sf"/>
</dbReference>
<name>A0ABP0GN17_CLALP</name>
<keyword evidence="5 10" id="KW-0963">Cytoplasm</keyword>
<dbReference type="PANTHER" id="PTHR10012">
    <property type="entry name" value="SERINE/THREONINE-PROTEIN PHOSPHATASE 2A REGULATORY SUBUNIT B"/>
    <property type="match status" value="1"/>
</dbReference>
<evidence type="ECO:0000256" key="11">
    <source>
        <dbReference type="SAM" id="MobiDB-lite"/>
    </source>
</evidence>
<dbReference type="Proteomes" id="UP001642483">
    <property type="component" value="Unassembled WGS sequence"/>
</dbReference>
<evidence type="ECO:0000256" key="1">
    <source>
        <dbReference type="ARBA" id="ARBA00000971"/>
    </source>
</evidence>
<keyword evidence="7 10" id="KW-0413">Isomerase</keyword>
<evidence type="ECO:0000256" key="7">
    <source>
        <dbReference type="ARBA" id="ARBA00023235"/>
    </source>
</evidence>
<evidence type="ECO:0000256" key="6">
    <source>
        <dbReference type="ARBA" id="ARBA00023110"/>
    </source>
</evidence>
<feature type="compositionally biased region" description="Polar residues" evidence="11">
    <location>
        <begin position="447"/>
        <end position="459"/>
    </location>
</feature>
<dbReference type="Gene3D" id="1.20.120.1150">
    <property type="match status" value="1"/>
</dbReference>
<evidence type="ECO:0000256" key="4">
    <source>
        <dbReference type="ARBA" id="ARBA00013194"/>
    </source>
</evidence>
<dbReference type="EMBL" id="CAWYQH010000130">
    <property type="protein sequence ID" value="CAK8693126.1"/>
    <property type="molecule type" value="Genomic_DNA"/>
</dbReference>
<reference evidence="13 14" key="1">
    <citation type="submission" date="2024-02" db="EMBL/GenBank/DDBJ databases">
        <authorList>
            <person name="Daric V."/>
            <person name="Darras S."/>
        </authorList>
    </citation>
    <scope>NUCLEOTIDE SEQUENCE [LARGE SCALE GENOMIC DNA]</scope>
</reference>
<feature type="domain" description="Transcription factor TFIIIC triple barrel" evidence="12">
    <location>
        <begin position="335"/>
        <end position="441"/>
    </location>
</feature>
<comment type="subcellular location">
    <subcellularLocation>
        <location evidence="2 10">Cytoplasm</location>
    </subcellularLocation>
</comment>
<evidence type="ECO:0000256" key="9">
    <source>
        <dbReference type="ARBA" id="ARBA00044820"/>
    </source>
</evidence>
<evidence type="ECO:0000313" key="13">
    <source>
        <dbReference type="EMBL" id="CAK8693126.1"/>
    </source>
</evidence>
<comment type="catalytic activity">
    <reaction evidence="1 10">
        <text>[protein]-peptidylproline (omega=180) = [protein]-peptidylproline (omega=0)</text>
        <dbReference type="Rhea" id="RHEA:16237"/>
        <dbReference type="Rhea" id="RHEA-COMP:10747"/>
        <dbReference type="Rhea" id="RHEA-COMP:10748"/>
        <dbReference type="ChEBI" id="CHEBI:83833"/>
        <dbReference type="ChEBI" id="CHEBI:83834"/>
        <dbReference type="EC" id="5.2.1.8"/>
    </reaction>
</comment>
<evidence type="ECO:0000256" key="8">
    <source>
        <dbReference type="ARBA" id="ARBA00044786"/>
    </source>
</evidence>
<dbReference type="EC" id="5.2.1.8" evidence="4 10"/>
<comment type="caution">
    <text evidence="13">The sequence shown here is derived from an EMBL/GenBank/DDBJ whole genome shotgun (WGS) entry which is preliminary data.</text>
</comment>
<feature type="region of interest" description="Disordered" evidence="11">
    <location>
        <begin position="438"/>
        <end position="459"/>
    </location>
</feature>
<accession>A0ABP0GN17</accession>
<dbReference type="CDD" id="cd04087">
    <property type="entry name" value="PTPA"/>
    <property type="match status" value="1"/>
</dbReference>
<dbReference type="PANTHER" id="PTHR10012:SF0">
    <property type="entry name" value="SERINE_THREONINE-PROTEIN PHOSPHATASE 2A ACTIVATOR"/>
    <property type="match status" value="1"/>
</dbReference>
<protein>
    <recommendedName>
        <fullName evidence="8 10">Serine/threonine-protein phosphatase 2A activator</fullName>
        <ecNumber evidence="4 10">5.2.1.8</ecNumber>
    </recommendedName>
    <alternativeName>
        <fullName evidence="9 10">Phosphotyrosyl phosphatase activator</fullName>
    </alternativeName>
</protein>
<dbReference type="InterPro" id="IPR004327">
    <property type="entry name" value="Phstyr_phstse_ac"/>
</dbReference>
<dbReference type="InterPro" id="IPR019481">
    <property type="entry name" value="TFIIIC_triple_barrel"/>
</dbReference>
<gene>
    <name evidence="13" type="ORF">CVLEPA_LOCUS26452</name>
</gene>
<proteinExistence type="inferred from homology"/>
<evidence type="ECO:0000259" key="12">
    <source>
        <dbReference type="Pfam" id="PF10419"/>
    </source>
</evidence>
<evidence type="ECO:0000256" key="10">
    <source>
        <dbReference type="RuleBase" id="RU361210"/>
    </source>
</evidence>
<keyword evidence="14" id="KW-1185">Reference proteome</keyword>
<evidence type="ECO:0000256" key="5">
    <source>
        <dbReference type="ARBA" id="ARBA00022490"/>
    </source>
</evidence>
<sequence length="459" mass="52190">MMSNETNNDDRAEAEFVAPDDPFANHEFVIPEVKVKLVADMQKWIKSQAYHDYVGFLTCLSTAVKGKPLSVDCLVSKPVEKLLEMLGRLSTLVDETPPVEQPQRFGNKGYRTWLNHVKDEAVDLTKTILPVNLHRAAEEVSDYLVQGFGNETRIDYGTGHEASFASFLCCLYRLRVLTPHDQVAIVTKVFNSYLDLARKLQRTYRMEPAGSQGVWGLDDFQFIPFILGSSQLIMHQSIRPKDFAKEDVVREYHSEYMFLECIKHINEVKSGPFAEHSSLLYSIGSVPHWGKLYFVMASNDDVTMKSSDEFETSKESSDCDETKELDPDEWELVDEDYVFVELVGLVSREALAECDLNKVKLIGLFEEHPVMQLDNKCFVGTKEEVPGTCVFFKVKDKSPQDLEDESIKEEKSTDMDDSVTNYKLEYACHTRKKLVMHQAHLSKKSETPSQSSANLGTND</sequence>
<dbReference type="Gene3D" id="2.60.40.4370">
    <property type="match status" value="1"/>
</dbReference>
<evidence type="ECO:0000313" key="14">
    <source>
        <dbReference type="Proteomes" id="UP001642483"/>
    </source>
</evidence>
<dbReference type="SUPFAM" id="SSF140984">
    <property type="entry name" value="PTPA-like"/>
    <property type="match status" value="1"/>
</dbReference>
<evidence type="ECO:0000256" key="2">
    <source>
        <dbReference type="ARBA" id="ARBA00004496"/>
    </source>
</evidence>
<dbReference type="Pfam" id="PF10419">
    <property type="entry name" value="TFIIIC_sub6"/>
    <property type="match status" value="1"/>
</dbReference>
<keyword evidence="6 10" id="KW-0697">Rotamase</keyword>
<comment type="function">
    <text evidence="10">PPIases accelerate the folding of proteins. It catalyzes the cis-trans isomerization of proline imidic peptide bonds in oligopeptides.</text>
</comment>
<comment type="similarity">
    <text evidence="3 10">Belongs to the PTPA-type PPIase family.</text>
</comment>
<dbReference type="InterPro" id="IPR043170">
    <property type="entry name" value="PTPA_C_lid"/>
</dbReference>